<dbReference type="InterPro" id="IPR029058">
    <property type="entry name" value="AB_hydrolase_fold"/>
</dbReference>
<dbReference type="Pfam" id="PF00756">
    <property type="entry name" value="Esterase"/>
    <property type="match status" value="1"/>
</dbReference>
<accession>A0A8J3E284</accession>
<dbReference type="InterPro" id="IPR050583">
    <property type="entry name" value="Mycobacterial_A85_antigen"/>
</dbReference>
<name>A0A8J3E284_9PROT</name>
<dbReference type="PANTHER" id="PTHR48098:SF1">
    <property type="entry name" value="DIACYLGLYCEROL ACYLTRANSFERASE_MYCOLYLTRANSFERASE AG85A"/>
    <property type="match status" value="1"/>
</dbReference>
<dbReference type="SUPFAM" id="SSF53474">
    <property type="entry name" value="alpha/beta-Hydrolases"/>
    <property type="match status" value="1"/>
</dbReference>
<evidence type="ECO:0000313" key="3">
    <source>
        <dbReference type="Proteomes" id="UP000646365"/>
    </source>
</evidence>
<feature type="signal peptide" evidence="1">
    <location>
        <begin position="1"/>
        <end position="18"/>
    </location>
</feature>
<dbReference type="InterPro" id="IPR000801">
    <property type="entry name" value="Esterase-like"/>
</dbReference>
<sequence length="292" mass="31681">MRWLLALLFALAAGSASAEPSQILRAEEAPSAALGHPLGFVLYLPADYAAMRDRLPVIYLLHGAEASAVDWVEQGHLQEIADRLIADRRLPPTLIVMPEGGPNSWYMDAPGDGSGNVATAIEQDLPTYVERTWRARTDRRGRAIAGYSMGGFGALRFALMAPDRYAAAAAMSGAFWTRVTPETQFDEHIQRIFQGAFGRPFDAHRFVAASPMTLAGTLSPSGPVPSIYLTCGTGDRYHLDREQAVMAARLAAMKIPVETALTPGDHDWDTWSAALPAVLQFLARSFTPTPKS</sequence>
<proteinExistence type="predicted"/>
<dbReference type="PANTHER" id="PTHR48098">
    <property type="entry name" value="ENTEROCHELIN ESTERASE-RELATED"/>
    <property type="match status" value="1"/>
</dbReference>
<dbReference type="Gene3D" id="3.40.50.1820">
    <property type="entry name" value="alpha/beta hydrolase"/>
    <property type="match status" value="1"/>
</dbReference>
<organism evidence="2 3">
    <name type="scientific">Aliidongia dinghuensis</name>
    <dbReference type="NCBI Taxonomy" id="1867774"/>
    <lineage>
        <taxon>Bacteria</taxon>
        <taxon>Pseudomonadati</taxon>
        <taxon>Pseudomonadota</taxon>
        <taxon>Alphaproteobacteria</taxon>
        <taxon>Rhodospirillales</taxon>
        <taxon>Dongiaceae</taxon>
        <taxon>Aliidongia</taxon>
    </lineage>
</organism>
<dbReference type="AlphaFoldDB" id="A0A8J3E284"/>
<reference evidence="2" key="2">
    <citation type="submission" date="2020-09" db="EMBL/GenBank/DDBJ databases">
        <authorList>
            <person name="Sun Q."/>
            <person name="Zhou Y."/>
        </authorList>
    </citation>
    <scope>NUCLEOTIDE SEQUENCE</scope>
    <source>
        <strain evidence="2">CGMCC 1.15725</strain>
    </source>
</reference>
<evidence type="ECO:0000313" key="2">
    <source>
        <dbReference type="EMBL" id="GGF18762.1"/>
    </source>
</evidence>
<keyword evidence="1" id="KW-0732">Signal</keyword>
<dbReference type="GO" id="GO:0016747">
    <property type="term" value="F:acyltransferase activity, transferring groups other than amino-acyl groups"/>
    <property type="evidence" value="ECO:0007669"/>
    <property type="project" value="TreeGrafter"/>
</dbReference>
<gene>
    <name evidence="2" type="ORF">GCM10011611_25800</name>
</gene>
<comment type="caution">
    <text evidence="2">The sequence shown here is derived from an EMBL/GenBank/DDBJ whole genome shotgun (WGS) entry which is preliminary data.</text>
</comment>
<dbReference type="EMBL" id="BMJQ01000006">
    <property type="protein sequence ID" value="GGF18762.1"/>
    <property type="molecule type" value="Genomic_DNA"/>
</dbReference>
<reference evidence="2" key="1">
    <citation type="journal article" date="2014" name="Int. J. Syst. Evol. Microbiol.">
        <title>Complete genome sequence of Corynebacterium casei LMG S-19264T (=DSM 44701T), isolated from a smear-ripened cheese.</title>
        <authorList>
            <consortium name="US DOE Joint Genome Institute (JGI-PGF)"/>
            <person name="Walter F."/>
            <person name="Albersmeier A."/>
            <person name="Kalinowski J."/>
            <person name="Ruckert C."/>
        </authorList>
    </citation>
    <scope>NUCLEOTIDE SEQUENCE</scope>
    <source>
        <strain evidence="2">CGMCC 1.15725</strain>
    </source>
</reference>
<feature type="chain" id="PRO_5035268306" evidence="1">
    <location>
        <begin position="19"/>
        <end position="292"/>
    </location>
</feature>
<keyword evidence="3" id="KW-1185">Reference proteome</keyword>
<dbReference type="Proteomes" id="UP000646365">
    <property type="component" value="Unassembled WGS sequence"/>
</dbReference>
<protein>
    <submittedName>
        <fullName evidence="2">Esterase</fullName>
    </submittedName>
</protein>
<evidence type="ECO:0000256" key="1">
    <source>
        <dbReference type="SAM" id="SignalP"/>
    </source>
</evidence>